<dbReference type="OMA" id="KAFECNT"/>
<gene>
    <name evidence="1" type="ORF">GL50581_1310</name>
</gene>
<sequence length="122" mass="13520">MYRYDAPQSDIQRCEPMLILLSDEEVKMLSVKGTRGKLTNVKLVMNDKGYARIEVKTDTRLEISAHDGNVSSRSVFLSAEPVKQPPVLVVSQKSPPGGQKAFECNTCVKRLHLTGDVGMVLE</sequence>
<reference evidence="1 2" key="1">
    <citation type="journal article" date="2009" name="PLoS Pathog.">
        <title>Draft genome sequencing of giardia intestinalis assemblage B isolate GS: is human giardiasis caused by two different species?</title>
        <authorList>
            <person name="Franzen O."/>
            <person name="Jerlstrom-Hultqvist J."/>
            <person name="Castro E."/>
            <person name="Sherwood E."/>
            <person name="Ankarklev J."/>
            <person name="Reiner D.S."/>
            <person name="Palm D."/>
            <person name="Andersson J.O."/>
            <person name="Andersson B."/>
            <person name="Svard S.G."/>
        </authorList>
    </citation>
    <scope>NUCLEOTIDE SEQUENCE [LARGE SCALE GENOMIC DNA]</scope>
    <source>
        <strain evidence="2">ATCC 50581 / GS clone H7</strain>
    </source>
</reference>
<proteinExistence type="predicted"/>
<dbReference type="VEuPathDB" id="GiardiaDB:GL50581_1310"/>
<accession>C6LRC6</accession>
<organism evidence="1 2">
    <name type="scientific">Giardia intestinalis (strain ATCC 50581 / GS clone H7)</name>
    <name type="common">Giardia lamblia</name>
    <dbReference type="NCBI Taxonomy" id="598745"/>
    <lineage>
        <taxon>Eukaryota</taxon>
        <taxon>Metamonada</taxon>
        <taxon>Diplomonadida</taxon>
        <taxon>Hexamitidae</taxon>
        <taxon>Giardiinae</taxon>
        <taxon>Giardia</taxon>
    </lineage>
</organism>
<name>C6LRC6_GIAIB</name>
<dbReference type="AlphaFoldDB" id="C6LRC6"/>
<evidence type="ECO:0000313" key="1">
    <source>
        <dbReference type="EMBL" id="EET01420.1"/>
    </source>
</evidence>
<dbReference type="OrthoDB" id="10250591at2759"/>
<dbReference type="EMBL" id="ACGJ01001902">
    <property type="protein sequence ID" value="EET01420.1"/>
    <property type="molecule type" value="Genomic_DNA"/>
</dbReference>
<comment type="caution">
    <text evidence="1">The sequence shown here is derived from an EMBL/GenBank/DDBJ whole genome shotgun (WGS) entry which is preliminary data.</text>
</comment>
<evidence type="ECO:0000313" key="2">
    <source>
        <dbReference type="Proteomes" id="UP000002488"/>
    </source>
</evidence>
<dbReference type="Proteomes" id="UP000002488">
    <property type="component" value="Unassembled WGS sequence"/>
</dbReference>
<protein>
    <submittedName>
        <fullName evidence="1">Uncharacterized protein</fullName>
    </submittedName>
</protein>